<comment type="caution">
    <text evidence="2">The sequence shown here is derived from an EMBL/GenBank/DDBJ whole genome shotgun (WGS) entry which is preliminary data.</text>
</comment>
<dbReference type="Gene3D" id="3.90.1200.10">
    <property type="match status" value="1"/>
</dbReference>
<protein>
    <recommendedName>
        <fullName evidence="1">Aminoglycoside phosphotransferase domain-containing protein</fullName>
    </recommendedName>
</protein>
<sequence>MANAHKVKFISFGDIIREDIIQPGNITSFAERIRIITEPKIKRAEQLGTLNSNELAYLKHTLQSELSDLEDVTKTSSLQPILAITDIHPKNFLVDDNGKPSGYFDLEYCQSAPPALDFYFLRWFLLNYFEGISDQAEEALLEGSTANGGTYDSKNPTNKKWNISYQ</sequence>
<feature type="domain" description="Aminoglycoside phosphotransferase" evidence="1">
    <location>
        <begin position="58"/>
        <end position="141"/>
    </location>
</feature>
<gene>
    <name evidence="2" type="ORF">A3F00_02395</name>
</gene>
<evidence type="ECO:0000259" key="1">
    <source>
        <dbReference type="Pfam" id="PF01636"/>
    </source>
</evidence>
<dbReference type="EMBL" id="MFDE01000048">
    <property type="protein sequence ID" value="OGE37232.1"/>
    <property type="molecule type" value="Genomic_DNA"/>
</dbReference>
<dbReference type="SUPFAM" id="SSF56112">
    <property type="entry name" value="Protein kinase-like (PK-like)"/>
    <property type="match status" value="1"/>
</dbReference>
<reference evidence="2 3" key="1">
    <citation type="journal article" date="2016" name="Nat. Commun.">
        <title>Thousands of microbial genomes shed light on interconnected biogeochemical processes in an aquifer system.</title>
        <authorList>
            <person name="Anantharaman K."/>
            <person name="Brown C.T."/>
            <person name="Hug L.A."/>
            <person name="Sharon I."/>
            <person name="Castelle C.J."/>
            <person name="Probst A.J."/>
            <person name="Thomas B.C."/>
            <person name="Singh A."/>
            <person name="Wilkins M.J."/>
            <person name="Karaoz U."/>
            <person name="Brodie E.L."/>
            <person name="Williams K.H."/>
            <person name="Hubbard S.S."/>
            <person name="Banfield J.F."/>
        </authorList>
    </citation>
    <scope>NUCLEOTIDE SEQUENCE [LARGE SCALE GENOMIC DNA]</scope>
</reference>
<name>A0A1F5K8F8_9BACT</name>
<dbReference type="InterPro" id="IPR002575">
    <property type="entry name" value="Aminoglycoside_PTrfase"/>
</dbReference>
<dbReference type="Proteomes" id="UP000176527">
    <property type="component" value="Unassembled WGS sequence"/>
</dbReference>
<evidence type="ECO:0000313" key="2">
    <source>
        <dbReference type="EMBL" id="OGE37232.1"/>
    </source>
</evidence>
<dbReference type="InterPro" id="IPR011009">
    <property type="entry name" value="Kinase-like_dom_sf"/>
</dbReference>
<organism evidence="2 3">
    <name type="scientific">Candidatus Daviesbacteria bacterium RIFCSPHIGHO2_12_FULL_37_11</name>
    <dbReference type="NCBI Taxonomy" id="1797777"/>
    <lineage>
        <taxon>Bacteria</taxon>
        <taxon>Candidatus Daviesiibacteriota</taxon>
    </lineage>
</organism>
<dbReference type="AlphaFoldDB" id="A0A1F5K8F8"/>
<evidence type="ECO:0000313" key="3">
    <source>
        <dbReference type="Proteomes" id="UP000176527"/>
    </source>
</evidence>
<proteinExistence type="predicted"/>
<accession>A0A1F5K8F8</accession>
<dbReference type="Pfam" id="PF01636">
    <property type="entry name" value="APH"/>
    <property type="match status" value="1"/>
</dbReference>